<feature type="domain" description="Gfo/Idh/MocA-like oxidoreductase N-terminal" evidence="2">
    <location>
        <begin position="6"/>
        <end position="119"/>
    </location>
</feature>
<reference evidence="4 5" key="1">
    <citation type="submission" date="2019-08" db="EMBL/GenBank/DDBJ databases">
        <authorList>
            <person name="Seo Y.L."/>
        </authorList>
    </citation>
    <scope>NUCLEOTIDE SEQUENCE [LARGE SCALE GENOMIC DNA]</scope>
    <source>
        <strain evidence="4 5">MaA-C15</strain>
    </source>
</reference>
<dbReference type="Proteomes" id="UP000323258">
    <property type="component" value="Unassembled WGS sequence"/>
</dbReference>
<keyword evidence="1" id="KW-0560">Oxidoreductase</keyword>
<dbReference type="Pfam" id="PF22725">
    <property type="entry name" value="GFO_IDH_MocA_C3"/>
    <property type="match status" value="1"/>
</dbReference>
<keyword evidence="5" id="KW-1185">Reference proteome</keyword>
<dbReference type="SUPFAM" id="SSF51735">
    <property type="entry name" value="NAD(P)-binding Rossmann-fold domains"/>
    <property type="match status" value="1"/>
</dbReference>
<evidence type="ECO:0000259" key="2">
    <source>
        <dbReference type="Pfam" id="PF01408"/>
    </source>
</evidence>
<dbReference type="PANTHER" id="PTHR43818">
    <property type="entry name" value="BCDNA.GH03377"/>
    <property type="match status" value="1"/>
</dbReference>
<dbReference type="InterPro" id="IPR000683">
    <property type="entry name" value="Gfo/Idh/MocA-like_OxRdtase_N"/>
</dbReference>
<dbReference type="AlphaFoldDB" id="A0A5D4GYM9"/>
<protein>
    <submittedName>
        <fullName evidence="4">Gfo/Idh/MocA family oxidoreductase</fullName>
    </submittedName>
</protein>
<dbReference type="Pfam" id="PF01408">
    <property type="entry name" value="GFO_IDH_MocA"/>
    <property type="match status" value="1"/>
</dbReference>
<dbReference type="PANTHER" id="PTHR43818:SF11">
    <property type="entry name" value="BCDNA.GH03377"/>
    <property type="match status" value="1"/>
</dbReference>
<accession>A0A5D4GYM9</accession>
<dbReference type="GO" id="GO:0000166">
    <property type="term" value="F:nucleotide binding"/>
    <property type="evidence" value="ECO:0007669"/>
    <property type="project" value="InterPro"/>
</dbReference>
<dbReference type="Gene3D" id="3.40.50.720">
    <property type="entry name" value="NAD(P)-binding Rossmann-like Domain"/>
    <property type="match status" value="1"/>
</dbReference>
<evidence type="ECO:0000313" key="5">
    <source>
        <dbReference type="Proteomes" id="UP000323258"/>
    </source>
</evidence>
<evidence type="ECO:0000313" key="4">
    <source>
        <dbReference type="EMBL" id="TYR33152.1"/>
    </source>
</evidence>
<evidence type="ECO:0000259" key="3">
    <source>
        <dbReference type="Pfam" id="PF22725"/>
    </source>
</evidence>
<sequence length="380" mass="40972">MARKLGVGVIGCGNISAAYFKLAPLFKGVEMRACADLDPKAAEARAKEFGVRAETVEGLLAANDIDIVVNLTTPAAHYEVSRAILDAGKHVYSEKPFVLSVKEGQDLAKRAAKKGLRVGSAPDTFLGGAHQLVRNLIDTGKVGRVTSGTCYVMSHGMEHWHPNPDFFFAPGGGPILDLGPYYISNLVQLIGPVTRVAALASIPAKERTITSKPRFGQKIPVTTPTTIHALLEFANGATITFNASWDVWKHGHAPIELYGEEGTIFVPDPNFFGGDVMFTNRADPVKKLPKWQHAFSVPNQQHAQGMMANYRASGLADMALGILEDRPHRCSLEFSLHVIDVMTGILKSGETGKFVAMQTTCERPAALSPADAKAMLAKKK</sequence>
<dbReference type="OrthoDB" id="9776544at2"/>
<comment type="caution">
    <text evidence="4">The sequence shown here is derived from an EMBL/GenBank/DDBJ whole genome shotgun (WGS) entry which is preliminary data.</text>
</comment>
<dbReference type="InterPro" id="IPR036291">
    <property type="entry name" value="NAD(P)-bd_dom_sf"/>
</dbReference>
<dbReference type="Gene3D" id="3.30.360.10">
    <property type="entry name" value="Dihydrodipicolinate Reductase, domain 2"/>
    <property type="match status" value="1"/>
</dbReference>
<dbReference type="EMBL" id="VSZS01000060">
    <property type="protein sequence ID" value="TYR33152.1"/>
    <property type="molecule type" value="Genomic_DNA"/>
</dbReference>
<dbReference type="GO" id="GO:0016491">
    <property type="term" value="F:oxidoreductase activity"/>
    <property type="evidence" value="ECO:0007669"/>
    <property type="project" value="UniProtKB-KW"/>
</dbReference>
<reference evidence="4 5" key="2">
    <citation type="submission" date="2019-09" db="EMBL/GenBank/DDBJ databases">
        <title>Mesorhizobium sp. MaA-C15 isolated from Microcystis aeruginosa.</title>
        <authorList>
            <person name="Jeong S.E."/>
            <person name="Jin H.M."/>
            <person name="Jeon C.O."/>
        </authorList>
    </citation>
    <scope>NUCLEOTIDE SEQUENCE [LARGE SCALE GENOMIC DNA]</scope>
    <source>
        <strain evidence="4 5">MaA-C15</strain>
    </source>
</reference>
<feature type="domain" description="GFO/IDH/MocA-like oxidoreductase" evidence="3">
    <location>
        <begin position="130"/>
        <end position="264"/>
    </location>
</feature>
<proteinExistence type="predicted"/>
<organism evidence="4 5">
    <name type="scientific">Neoaquamicrobium microcysteis</name>
    <dbReference type="NCBI Taxonomy" id="2682781"/>
    <lineage>
        <taxon>Bacteria</taxon>
        <taxon>Pseudomonadati</taxon>
        <taxon>Pseudomonadota</taxon>
        <taxon>Alphaproteobacteria</taxon>
        <taxon>Hyphomicrobiales</taxon>
        <taxon>Phyllobacteriaceae</taxon>
        <taxon>Neoaquamicrobium</taxon>
    </lineage>
</organism>
<dbReference type="InterPro" id="IPR055170">
    <property type="entry name" value="GFO_IDH_MocA-like_dom"/>
</dbReference>
<dbReference type="InterPro" id="IPR050463">
    <property type="entry name" value="Gfo/Idh/MocA_oxidrdct_glycsds"/>
</dbReference>
<name>A0A5D4GYM9_9HYPH</name>
<gene>
    <name evidence="4" type="ORF">FY036_08830</name>
</gene>
<dbReference type="SUPFAM" id="SSF55347">
    <property type="entry name" value="Glyceraldehyde-3-phosphate dehydrogenase-like, C-terminal domain"/>
    <property type="match status" value="1"/>
</dbReference>
<evidence type="ECO:0000256" key="1">
    <source>
        <dbReference type="ARBA" id="ARBA00023002"/>
    </source>
</evidence>
<dbReference type="RefSeq" id="WP_148914351.1">
    <property type="nucleotide sequence ID" value="NZ_VSZS01000060.1"/>
</dbReference>